<dbReference type="RefSeq" id="WP_160645605.1">
    <property type="nucleotide sequence ID" value="NZ_SIJB01000018.1"/>
</dbReference>
<keyword evidence="2" id="KW-1185">Reference proteome</keyword>
<dbReference type="OrthoDB" id="2665147at2"/>
<comment type="caution">
    <text evidence="1">The sequence shown here is derived from an EMBL/GenBank/DDBJ whole genome shotgun (WGS) entry which is preliminary data.</text>
</comment>
<evidence type="ECO:0000313" key="2">
    <source>
        <dbReference type="Proteomes" id="UP000448943"/>
    </source>
</evidence>
<sequence length="102" mass="12046">MYTVQSVKDIRNVEQNGEQCMRAIIELAGQKHSYTALFKKSSEETYKVLNMYRNEADYTVDWYDNSLHQAYINVADQKQHLFQNSDEENNFVEQIMNKKPST</sequence>
<accession>A0A6N9PZ64</accession>
<dbReference type="EMBL" id="SIJB01000018">
    <property type="protein sequence ID" value="NBI28809.1"/>
    <property type="molecule type" value="Genomic_DNA"/>
</dbReference>
<gene>
    <name evidence="1" type="ORF">ERL59_07550</name>
</gene>
<dbReference type="Proteomes" id="UP000448943">
    <property type="component" value="Unassembled WGS sequence"/>
</dbReference>
<organism evidence="1 2">
    <name type="scientific">Chengkuizengella marina</name>
    <dbReference type="NCBI Taxonomy" id="2507566"/>
    <lineage>
        <taxon>Bacteria</taxon>
        <taxon>Bacillati</taxon>
        <taxon>Bacillota</taxon>
        <taxon>Bacilli</taxon>
        <taxon>Bacillales</taxon>
        <taxon>Paenibacillaceae</taxon>
        <taxon>Chengkuizengella</taxon>
    </lineage>
</organism>
<protein>
    <submittedName>
        <fullName evidence="1">Uncharacterized protein</fullName>
    </submittedName>
</protein>
<dbReference type="AlphaFoldDB" id="A0A6N9PZ64"/>
<reference evidence="1 2" key="1">
    <citation type="submission" date="2019-01" db="EMBL/GenBank/DDBJ databases">
        <title>Chengkuizengella sp. nov., isolated from deep-sea sediment of East Pacific Ocean.</title>
        <authorList>
            <person name="Yang J."/>
            <person name="Lai Q."/>
            <person name="Shao Z."/>
        </authorList>
    </citation>
    <scope>NUCLEOTIDE SEQUENCE [LARGE SCALE GENOMIC DNA]</scope>
    <source>
        <strain evidence="1 2">YPA3-1-1</strain>
    </source>
</reference>
<proteinExistence type="predicted"/>
<name>A0A6N9PZ64_9BACL</name>
<evidence type="ECO:0000313" key="1">
    <source>
        <dbReference type="EMBL" id="NBI28809.1"/>
    </source>
</evidence>